<sequence length="33" mass="3897">MIEEQLSDLALIVIGSVLTEWILWSKKWDRPLL</sequence>
<gene>
    <name evidence="1" type="ORF">HLUCCX14_17770</name>
</gene>
<dbReference type="Proteomes" id="UP000050416">
    <property type="component" value="Unassembled WGS sequence"/>
</dbReference>
<dbReference type="EMBL" id="LJZQ01000051">
    <property type="protein sequence ID" value="KPQ26574.1"/>
    <property type="molecule type" value="Genomic_DNA"/>
</dbReference>
<accession>A0A0P7YXV7</accession>
<reference evidence="1 2" key="1">
    <citation type="submission" date="2015-09" db="EMBL/GenBank/DDBJ databases">
        <title>Identification and resolution of microdiversity through metagenomic sequencing of parallel consortia.</title>
        <authorList>
            <person name="Nelson W.C."/>
            <person name="Romine M.F."/>
            <person name="Lindemann S.R."/>
        </authorList>
    </citation>
    <scope>NUCLEOTIDE SEQUENCE [LARGE SCALE GENOMIC DNA]</scope>
    <source>
        <strain evidence="1">HL-55</strain>
    </source>
</reference>
<protein>
    <submittedName>
        <fullName evidence="1">Uncharacterized protein</fullName>
    </submittedName>
</protein>
<comment type="caution">
    <text evidence="1">The sequence shown here is derived from an EMBL/GenBank/DDBJ whole genome shotgun (WGS) entry which is preliminary data.</text>
</comment>
<name>A0A0P7YXV7_9GAMM</name>
<dbReference type="AlphaFoldDB" id="A0A0P7YXV7"/>
<organism evidence="1 2">
    <name type="scientific">Marinobacter excellens HL-55</name>
    <dbReference type="NCBI Taxonomy" id="1305731"/>
    <lineage>
        <taxon>Bacteria</taxon>
        <taxon>Pseudomonadati</taxon>
        <taxon>Pseudomonadota</taxon>
        <taxon>Gammaproteobacteria</taxon>
        <taxon>Pseudomonadales</taxon>
        <taxon>Marinobacteraceae</taxon>
        <taxon>Marinobacter</taxon>
    </lineage>
</organism>
<evidence type="ECO:0000313" key="1">
    <source>
        <dbReference type="EMBL" id="KPQ26574.1"/>
    </source>
</evidence>
<proteinExistence type="predicted"/>
<evidence type="ECO:0000313" key="2">
    <source>
        <dbReference type="Proteomes" id="UP000050416"/>
    </source>
</evidence>